<name>A7MDF3_PROMT</name>
<sequence>MIGCSTALLKGLSGYLASWVWFELFQNKKIIYANKFFCWQALKIDLILKIYFMFNDYIETLVLEQI</sequence>
<gene>
    <name evidence="1" type="ordered locus">PMN2A_1957</name>
</gene>
<organism evidence="1 2">
    <name type="scientific">Prochlorococcus marinus (strain NATL2A)</name>
    <dbReference type="NCBI Taxonomy" id="59920"/>
    <lineage>
        <taxon>Bacteria</taxon>
        <taxon>Bacillati</taxon>
        <taxon>Cyanobacteriota</taxon>
        <taxon>Cyanophyceae</taxon>
        <taxon>Synechococcales</taxon>
        <taxon>Prochlorococcaceae</taxon>
        <taxon>Prochlorococcus</taxon>
    </lineage>
</organism>
<dbReference type="AlphaFoldDB" id="A7MDF3"/>
<evidence type="ECO:0000313" key="2">
    <source>
        <dbReference type="Proteomes" id="UP000002535"/>
    </source>
</evidence>
<dbReference type="KEGG" id="pmn:PMN2A_1957"/>
<dbReference type="EMBL" id="CP000095">
    <property type="protein sequence ID" value="ABU23891.1"/>
    <property type="molecule type" value="Genomic_DNA"/>
</dbReference>
<keyword evidence="2" id="KW-1185">Reference proteome</keyword>
<dbReference type="Proteomes" id="UP000002535">
    <property type="component" value="Chromosome"/>
</dbReference>
<proteinExistence type="predicted"/>
<accession>A7MDF3</accession>
<evidence type="ECO:0000313" key="1">
    <source>
        <dbReference type="EMBL" id="ABU23891.1"/>
    </source>
</evidence>
<protein>
    <submittedName>
        <fullName evidence="1">Uncharacterized protein</fullName>
    </submittedName>
</protein>
<dbReference type="STRING" id="59920.PMN2A_1957"/>
<reference evidence="1 2" key="1">
    <citation type="journal article" date="2007" name="PLoS Genet.">
        <title>Patterns and implications of gene gain and loss in the evolution of Prochlorococcus.</title>
        <authorList>
            <person name="Kettler G.C."/>
            <person name="Martiny A.C."/>
            <person name="Huang K."/>
            <person name="Zucker J."/>
            <person name="Coleman M.L."/>
            <person name="Rodrigue S."/>
            <person name="Chen F."/>
            <person name="Lapidus A."/>
            <person name="Ferriera S."/>
            <person name="Johnson J."/>
            <person name="Steglich C."/>
            <person name="Church G.M."/>
            <person name="Richardson P."/>
            <person name="Chisholm S.W."/>
        </authorList>
    </citation>
    <scope>NUCLEOTIDE SEQUENCE [LARGE SCALE GENOMIC DNA]</scope>
    <source>
        <strain evidence="1 2">NATL2A</strain>
    </source>
</reference>
<dbReference type="HOGENOM" id="CLU_2827766_0_0_3"/>